<reference evidence="1 2" key="1">
    <citation type="journal article" date="2008" name="Proc. Natl. Acad. Sci. U.S.A.">
        <title>The genome of Cyanothece 51142, a unicellular diazotrophic cyanobacterium important in the marine nitrogen cycle.</title>
        <authorList>
            <person name="Welsh E.A."/>
            <person name="Liberton M."/>
            <person name="Stoeckel J."/>
            <person name="Loh T."/>
            <person name="Elvitigala T."/>
            <person name="Wang C."/>
            <person name="Wollam A."/>
            <person name="Fulton R.S."/>
            <person name="Clifton S.W."/>
            <person name="Jacobs J.M."/>
            <person name="Aurora R."/>
            <person name="Ghosh B.K."/>
            <person name="Sherman L.A."/>
            <person name="Smith R.D."/>
            <person name="Wilson R.K."/>
            <person name="Pakrasi H.B."/>
        </authorList>
    </citation>
    <scope>NUCLEOTIDE SEQUENCE [LARGE SCALE GENOMIC DNA]</scope>
    <source>
        <strain evidence="2">ATCC 51142 / BH68</strain>
    </source>
</reference>
<dbReference type="PANTHER" id="PTHR14136">
    <property type="entry name" value="BTB_POZ DOMAIN-CONTAINING PROTEIN KCTD9"/>
    <property type="match status" value="1"/>
</dbReference>
<dbReference type="EMBL" id="CP000806">
    <property type="protein sequence ID" value="ACB52277.1"/>
    <property type="molecule type" value="Genomic_DNA"/>
</dbReference>
<dbReference type="KEGG" id="cyt:cce_2929"/>
<proteinExistence type="predicted"/>
<dbReference type="HOGENOM" id="CLU_075506_0_0_3"/>
<protein>
    <submittedName>
        <fullName evidence="1">RfrA family pentapeptide repeat</fullName>
    </submittedName>
</protein>
<accession>B1WV80</accession>
<evidence type="ECO:0000313" key="2">
    <source>
        <dbReference type="Proteomes" id="UP000001203"/>
    </source>
</evidence>
<evidence type="ECO:0000313" key="1">
    <source>
        <dbReference type="EMBL" id="ACB52277.1"/>
    </source>
</evidence>
<dbReference type="Gene3D" id="2.160.20.80">
    <property type="entry name" value="E3 ubiquitin-protein ligase SopA"/>
    <property type="match status" value="1"/>
</dbReference>
<gene>
    <name evidence="1" type="ordered locus">cce_2929</name>
</gene>
<dbReference type="Proteomes" id="UP000001203">
    <property type="component" value="Chromosome circular"/>
</dbReference>
<organism evidence="1 2">
    <name type="scientific">Crocosphaera subtropica (strain ATCC 51142 / BH68)</name>
    <name type="common">Cyanothece sp. (strain ATCC 51142)</name>
    <dbReference type="NCBI Taxonomy" id="43989"/>
    <lineage>
        <taxon>Bacteria</taxon>
        <taxon>Bacillati</taxon>
        <taxon>Cyanobacteriota</taxon>
        <taxon>Cyanophyceae</taxon>
        <taxon>Oscillatoriophycideae</taxon>
        <taxon>Chroococcales</taxon>
        <taxon>Aphanothecaceae</taxon>
        <taxon>Crocosphaera</taxon>
        <taxon>Crocosphaera subtropica</taxon>
    </lineage>
</organism>
<dbReference type="OrthoDB" id="528641at2"/>
<keyword evidence="2" id="KW-1185">Reference proteome</keyword>
<sequence>MFQSQEAIDLKERYEKGQRNFQEFQLRRADLRGLNLSHTDFRGVDLSYANLREVDFTGADLRDAYLNEADLTAVNFTDANLEGASLIKIYLIKANCYQTNFSGAYLTGAYLTKTNFKEAKFHGAYLNGAKLSGAKLEDAYYDHQTRFDTSFDPKTALMKITDSKKKILNQSQKLAEIKTKKEENLKIITLDELLQIFNHLTAISRRYLGKTMTQKYWESSRPFFEWLDNFEMTASTEIIFKGELDTVLSLTRLQWLQAWVKTFIQNCSQIVQNYPKMLDFQLLNPLIAVDFTQNNQRISHNQSDNFSSRNSNFLELLYA</sequence>
<dbReference type="PANTHER" id="PTHR14136:SF17">
    <property type="entry name" value="BTB_POZ DOMAIN-CONTAINING PROTEIN KCTD9"/>
    <property type="match status" value="1"/>
</dbReference>
<dbReference type="AlphaFoldDB" id="B1WV80"/>
<dbReference type="SUPFAM" id="SSF141571">
    <property type="entry name" value="Pentapeptide repeat-like"/>
    <property type="match status" value="1"/>
</dbReference>
<dbReference type="Pfam" id="PF00805">
    <property type="entry name" value="Pentapeptide"/>
    <property type="match status" value="2"/>
</dbReference>
<dbReference type="InterPro" id="IPR051082">
    <property type="entry name" value="Pentapeptide-BTB/POZ_domain"/>
</dbReference>
<dbReference type="RefSeq" id="WP_009547388.1">
    <property type="nucleotide sequence ID" value="NC_010546.1"/>
</dbReference>
<dbReference type="STRING" id="43989.cce_2929"/>
<dbReference type="eggNOG" id="COG1357">
    <property type="taxonomic scope" value="Bacteria"/>
</dbReference>
<name>B1WV80_CROS5</name>
<dbReference type="InterPro" id="IPR001646">
    <property type="entry name" value="5peptide_repeat"/>
</dbReference>